<sequence length="345" mass="36362">MARHVLQGARRVEDAAATRMPRHDAHEAIDSNAVSGPIAVPRREPLGDTGFEIHPLALGGSGLGRALGDGDGDAILDRFVALGGNLITAIGDDADGGSERLIGSWMHERGTRDRVHVITEVGRDPQRPGLSPAAIAASVDASLTRLATDRIDLLCFHGEDPDTPLEESLGAVDALVRSGKVLALGASHFSPERLIEARVLAANGLPRFRAITTPYNLMQRRGFEGATELVAHAQALPVLPSSALANGFLAGGIRRRTDASRDAHGARRTAHLGRRGSRVLRALDEVAAAHRATPATVAIAWLLARPTVAAPVASVSRPEQVDALLAASSLRLQRSELVELDRASA</sequence>
<dbReference type="PANTHER" id="PTHR43364:SF6">
    <property type="entry name" value="OXIDOREDUCTASE-RELATED"/>
    <property type="match status" value="1"/>
</dbReference>
<dbReference type="InterPro" id="IPR036812">
    <property type="entry name" value="NAD(P)_OxRdtase_dom_sf"/>
</dbReference>
<organism evidence="3 4">
    <name type="scientific">Agromyces marinus</name>
    <dbReference type="NCBI Taxonomy" id="1389020"/>
    <lineage>
        <taxon>Bacteria</taxon>
        <taxon>Bacillati</taxon>
        <taxon>Actinomycetota</taxon>
        <taxon>Actinomycetes</taxon>
        <taxon>Micrococcales</taxon>
        <taxon>Microbacteriaceae</taxon>
        <taxon>Agromyces</taxon>
    </lineage>
</organism>
<proteinExistence type="predicted"/>
<dbReference type="InterPro" id="IPR050523">
    <property type="entry name" value="AKR_Detox_Biosynth"/>
</dbReference>
<dbReference type="PANTHER" id="PTHR43364">
    <property type="entry name" value="NADH-SPECIFIC METHYLGLYOXAL REDUCTASE-RELATED"/>
    <property type="match status" value="1"/>
</dbReference>
<feature type="compositionally biased region" description="Basic and acidic residues" evidence="1">
    <location>
        <begin position="10"/>
        <end position="29"/>
    </location>
</feature>
<protein>
    <submittedName>
        <fullName evidence="3">NADP-dependent aryl-alcohol dehydrogenase</fullName>
    </submittedName>
</protein>
<evidence type="ECO:0000313" key="4">
    <source>
        <dbReference type="Proteomes" id="UP001321477"/>
    </source>
</evidence>
<dbReference type="Pfam" id="PF00248">
    <property type="entry name" value="Aldo_ket_red"/>
    <property type="match status" value="1"/>
</dbReference>
<dbReference type="EMBL" id="AP027734">
    <property type="protein sequence ID" value="BDZ53454.1"/>
    <property type="molecule type" value="Genomic_DNA"/>
</dbReference>
<evidence type="ECO:0000259" key="2">
    <source>
        <dbReference type="Pfam" id="PF00248"/>
    </source>
</evidence>
<accession>A0ABM8GYA6</accession>
<name>A0ABM8GYA6_9MICO</name>
<evidence type="ECO:0000256" key="1">
    <source>
        <dbReference type="SAM" id="MobiDB-lite"/>
    </source>
</evidence>
<dbReference type="SUPFAM" id="SSF51430">
    <property type="entry name" value="NAD(P)-linked oxidoreductase"/>
    <property type="match status" value="1"/>
</dbReference>
<dbReference type="InterPro" id="IPR023210">
    <property type="entry name" value="NADP_OxRdtase_dom"/>
</dbReference>
<dbReference type="Proteomes" id="UP001321477">
    <property type="component" value="Chromosome"/>
</dbReference>
<gene>
    <name evidence="3" type="ORF">GCM10025870_05270</name>
</gene>
<dbReference type="RefSeq" id="WP_234661480.1">
    <property type="nucleotide sequence ID" value="NZ_AP027734.1"/>
</dbReference>
<dbReference type="Gene3D" id="3.20.20.100">
    <property type="entry name" value="NADP-dependent oxidoreductase domain"/>
    <property type="match status" value="1"/>
</dbReference>
<evidence type="ECO:0000313" key="3">
    <source>
        <dbReference type="EMBL" id="BDZ53454.1"/>
    </source>
</evidence>
<keyword evidence="4" id="KW-1185">Reference proteome</keyword>
<feature type="domain" description="NADP-dependent oxidoreductase" evidence="2">
    <location>
        <begin position="56"/>
        <end position="343"/>
    </location>
</feature>
<reference evidence="4" key="1">
    <citation type="journal article" date="2019" name="Int. J. Syst. Evol. Microbiol.">
        <title>The Global Catalogue of Microorganisms (GCM) 10K type strain sequencing project: providing services to taxonomists for standard genome sequencing and annotation.</title>
        <authorList>
            <consortium name="The Broad Institute Genomics Platform"/>
            <consortium name="The Broad Institute Genome Sequencing Center for Infectious Disease"/>
            <person name="Wu L."/>
            <person name="Ma J."/>
        </authorList>
    </citation>
    <scope>NUCLEOTIDE SEQUENCE [LARGE SCALE GENOMIC DNA]</scope>
    <source>
        <strain evidence="4">NBRC 109019</strain>
    </source>
</reference>
<feature type="region of interest" description="Disordered" evidence="1">
    <location>
        <begin position="1"/>
        <end position="46"/>
    </location>
</feature>